<keyword evidence="2" id="KW-0012">Acyltransferase</keyword>
<dbReference type="EMBL" id="JAZDDG010000008">
    <property type="protein sequence ID" value="MEE1977739.1"/>
    <property type="molecule type" value="Genomic_DNA"/>
</dbReference>
<dbReference type="PROSITE" id="PS51186">
    <property type="entry name" value="GNAT"/>
    <property type="match status" value="1"/>
</dbReference>
<accession>A0ABU7IXM3</accession>
<organism evidence="2 3">
    <name type="scientific">Maribacter cobaltidurans</name>
    <dbReference type="NCBI Taxonomy" id="1178778"/>
    <lineage>
        <taxon>Bacteria</taxon>
        <taxon>Pseudomonadati</taxon>
        <taxon>Bacteroidota</taxon>
        <taxon>Flavobacteriia</taxon>
        <taxon>Flavobacteriales</taxon>
        <taxon>Flavobacteriaceae</taxon>
        <taxon>Maribacter</taxon>
    </lineage>
</organism>
<proteinExistence type="predicted"/>
<dbReference type="EC" id="2.3.1.-" evidence="2"/>
<dbReference type="InterPro" id="IPR016181">
    <property type="entry name" value="Acyl_CoA_acyltransferase"/>
</dbReference>
<feature type="domain" description="N-acetyltransferase" evidence="1">
    <location>
        <begin position="21"/>
        <end position="169"/>
    </location>
</feature>
<protein>
    <submittedName>
        <fullName evidence="2">GNAT family N-acetyltransferase</fullName>
        <ecNumber evidence="2">2.3.1.-</ecNumber>
    </submittedName>
</protein>
<dbReference type="SUPFAM" id="SSF55729">
    <property type="entry name" value="Acyl-CoA N-acyltransferases (Nat)"/>
    <property type="match status" value="1"/>
</dbReference>
<name>A0ABU7IXM3_9FLAO</name>
<dbReference type="InterPro" id="IPR000182">
    <property type="entry name" value="GNAT_dom"/>
</dbReference>
<gene>
    <name evidence="2" type="ORF">V1I91_16790</name>
</gene>
<evidence type="ECO:0000313" key="3">
    <source>
        <dbReference type="Proteomes" id="UP001356308"/>
    </source>
</evidence>
<keyword evidence="2" id="KW-0808">Transferase</keyword>
<dbReference type="Proteomes" id="UP001356308">
    <property type="component" value="Unassembled WGS sequence"/>
</dbReference>
<dbReference type="Gene3D" id="3.40.630.30">
    <property type="match status" value="1"/>
</dbReference>
<sequence length="175" mass="20429">MNEGVQFEPLEPGFYNTYIEIGTRAYNQHYRHLWPNGDTTTYIQNSFTHEVLLKEEQDLDTALYLIKSDHTYVGILKITLNKEILEYRNHQALYLDKIYLLKEFSGKGIGKECLQFVGNIATKLSKKVVFLESMQKGKALPFYLANKFSIVDNTKVPFENVIEEEKSMYLLMKKI</sequence>
<dbReference type="GO" id="GO:0016746">
    <property type="term" value="F:acyltransferase activity"/>
    <property type="evidence" value="ECO:0007669"/>
    <property type="project" value="UniProtKB-KW"/>
</dbReference>
<reference evidence="2 3" key="1">
    <citation type="submission" date="2024-01" db="EMBL/GenBank/DDBJ databases">
        <title>Maribacter spp. originated from different algae showed divergent polysaccharides utilization ability.</title>
        <authorList>
            <person name="Wang H."/>
            <person name="Wu Y."/>
        </authorList>
    </citation>
    <scope>NUCLEOTIDE SEQUENCE [LARGE SCALE GENOMIC DNA]</scope>
    <source>
        <strain evidence="2 3">PR1</strain>
    </source>
</reference>
<keyword evidence="3" id="KW-1185">Reference proteome</keyword>
<evidence type="ECO:0000313" key="2">
    <source>
        <dbReference type="EMBL" id="MEE1977739.1"/>
    </source>
</evidence>
<comment type="caution">
    <text evidence="2">The sequence shown here is derived from an EMBL/GenBank/DDBJ whole genome shotgun (WGS) entry which is preliminary data.</text>
</comment>
<evidence type="ECO:0000259" key="1">
    <source>
        <dbReference type="PROSITE" id="PS51186"/>
    </source>
</evidence>
<dbReference type="Pfam" id="PF00583">
    <property type="entry name" value="Acetyltransf_1"/>
    <property type="match status" value="1"/>
</dbReference>
<dbReference type="CDD" id="cd04301">
    <property type="entry name" value="NAT_SF"/>
    <property type="match status" value="1"/>
</dbReference>